<protein>
    <submittedName>
        <fullName evidence="1">Uncharacterized protein</fullName>
    </submittedName>
</protein>
<dbReference type="RefSeq" id="WP_176354715.1">
    <property type="nucleotide sequence ID" value="NZ_JABWDU010000005.1"/>
</dbReference>
<dbReference type="AlphaFoldDB" id="A0A7Y6UPA3"/>
<accession>A0A7Y6UPA3</accession>
<proteinExistence type="predicted"/>
<reference evidence="1 2" key="1">
    <citation type="submission" date="2020-06" db="EMBL/GenBank/DDBJ databases">
        <authorList>
            <person name="Grouzdev D.S."/>
        </authorList>
    </citation>
    <scope>NUCLEOTIDE SEQUENCE [LARGE SCALE GENOMIC DNA]</scope>
    <source>
        <strain evidence="1 2">HO-A22</strain>
    </source>
</reference>
<sequence>MNKAAQKPVIHRDLSKLSELLAAGRQVAANDNEPQRKKRPYRHRGTLPALRWLFDNHPDLAPALASALPKPDTNWSPDAIDNDQKIRPTIGELMKAASDAFRVYVRDGARHVGAGLAMEMDDDIEHITFGSMKFRDGRLVEWARTKKGHKLRPVDRIAVGESENTHGNPERYLKTKATAQSPMHASSLPRNVSDRPVLPPMFDPQAGVEANRELLRSLGVDGSVKFDDLPITATKCETAVAKGAAFLGGVSRPSGNSSAGAQAWEAPEEAKGEVVEVIEEVAARGTLKSIGLRLGYSENYADRAGKAALVEAARVLAAANDNKKYEANVPNRAGL</sequence>
<keyword evidence="2" id="KW-1185">Reference proteome</keyword>
<comment type="caution">
    <text evidence="1">The sequence shown here is derived from an EMBL/GenBank/DDBJ whole genome shotgun (WGS) entry which is preliminary data.</text>
</comment>
<gene>
    <name evidence="1" type="ORF">HT585_20605</name>
</gene>
<evidence type="ECO:0000313" key="2">
    <source>
        <dbReference type="Proteomes" id="UP000520198"/>
    </source>
</evidence>
<organism evidence="1 2">
    <name type="scientific">Ensifer oleiphilus</name>
    <dbReference type="NCBI Taxonomy" id="2742698"/>
    <lineage>
        <taxon>Bacteria</taxon>
        <taxon>Pseudomonadati</taxon>
        <taxon>Pseudomonadota</taxon>
        <taxon>Alphaproteobacteria</taxon>
        <taxon>Hyphomicrobiales</taxon>
        <taxon>Rhizobiaceae</taxon>
        <taxon>Sinorhizobium/Ensifer group</taxon>
        <taxon>Ensifer</taxon>
    </lineage>
</organism>
<dbReference type="EMBL" id="JABWDU010000005">
    <property type="protein sequence ID" value="NVD41281.1"/>
    <property type="molecule type" value="Genomic_DNA"/>
</dbReference>
<name>A0A7Y6UPA3_9HYPH</name>
<dbReference type="Proteomes" id="UP000520198">
    <property type="component" value="Unassembled WGS sequence"/>
</dbReference>
<evidence type="ECO:0000313" key="1">
    <source>
        <dbReference type="EMBL" id="NVD41281.1"/>
    </source>
</evidence>